<comment type="caution">
    <text evidence="2">The sequence shown here is derived from an EMBL/GenBank/DDBJ whole genome shotgun (WGS) entry which is preliminary data.</text>
</comment>
<organism evidence="2 3">
    <name type="scientific">Apiospora marii</name>
    <dbReference type="NCBI Taxonomy" id="335849"/>
    <lineage>
        <taxon>Eukaryota</taxon>
        <taxon>Fungi</taxon>
        <taxon>Dikarya</taxon>
        <taxon>Ascomycota</taxon>
        <taxon>Pezizomycotina</taxon>
        <taxon>Sordariomycetes</taxon>
        <taxon>Xylariomycetidae</taxon>
        <taxon>Amphisphaeriales</taxon>
        <taxon>Apiosporaceae</taxon>
        <taxon>Apiospora</taxon>
    </lineage>
</organism>
<dbReference type="Proteomes" id="UP001396898">
    <property type="component" value="Unassembled WGS sequence"/>
</dbReference>
<keyword evidence="1" id="KW-0812">Transmembrane</keyword>
<sequence>MLLLLLTKGDSGHGCSMFLGIIVNRFGLVAHKVFPVTLKAVNVIISRSLEDSMFNIAARVEDSNLHRVREFSSHRYQKSIVLVHPTGAVRNLPPMVNVSISLHLCFLVVWRLRTYRPELSSADFSCMPNVDIASVQGANGGVSTMVGSLRCGDEIFFRVGFSDIFVFSAEEVSKVQVVVIVKPFVELEALVSNGETLFEELDAGQVRESMFPHPLSSIECIVVCLAVILLLVIVYNDDLLHENDLPEEGAKIKNEGLAIAAI</sequence>
<accession>A0ABR1RC15</accession>
<evidence type="ECO:0000256" key="1">
    <source>
        <dbReference type="SAM" id="Phobius"/>
    </source>
</evidence>
<proteinExistence type="predicted"/>
<evidence type="ECO:0000313" key="2">
    <source>
        <dbReference type="EMBL" id="KAK8008157.1"/>
    </source>
</evidence>
<keyword evidence="1" id="KW-1133">Transmembrane helix</keyword>
<keyword evidence="1" id="KW-0472">Membrane</keyword>
<reference evidence="2 3" key="1">
    <citation type="submission" date="2023-01" db="EMBL/GenBank/DDBJ databases">
        <title>Analysis of 21 Apiospora genomes using comparative genomics revels a genus with tremendous synthesis potential of carbohydrate active enzymes and secondary metabolites.</title>
        <authorList>
            <person name="Sorensen T."/>
        </authorList>
    </citation>
    <scope>NUCLEOTIDE SEQUENCE [LARGE SCALE GENOMIC DNA]</scope>
    <source>
        <strain evidence="2 3">CBS 20057</strain>
    </source>
</reference>
<keyword evidence="3" id="KW-1185">Reference proteome</keyword>
<name>A0ABR1RC15_9PEZI</name>
<dbReference type="EMBL" id="JAQQWI010000016">
    <property type="protein sequence ID" value="KAK8008157.1"/>
    <property type="molecule type" value="Genomic_DNA"/>
</dbReference>
<feature type="transmembrane region" description="Helical" evidence="1">
    <location>
        <begin position="215"/>
        <end position="235"/>
    </location>
</feature>
<evidence type="ECO:0000313" key="3">
    <source>
        <dbReference type="Proteomes" id="UP001396898"/>
    </source>
</evidence>
<gene>
    <name evidence="2" type="ORF">PG991_010708</name>
</gene>
<protein>
    <submittedName>
        <fullName evidence="2">Uncharacterized protein</fullName>
    </submittedName>
</protein>